<feature type="domain" description="ABC-type transport auxiliary lipoprotein component" evidence="2">
    <location>
        <begin position="59"/>
        <end position="195"/>
    </location>
</feature>
<dbReference type="Proteomes" id="UP001597237">
    <property type="component" value="Unassembled WGS sequence"/>
</dbReference>
<comment type="caution">
    <text evidence="3">The sequence shown here is derived from an EMBL/GenBank/DDBJ whole genome shotgun (WGS) entry which is preliminary data.</text>
</comment>
<keyword evidence="3" id="KW-0449">Lipoprotein</keyword>
<dbReference type="Pfam" id="PF03886">
    <property type="entry name" value="ABC_trans_aux"/>
    <property type="match status" value="1"/>
</dbReference>
<proteinExistence type="predicted"/>
<sequence>MRAPVKTLAAVLAAMSASACVSLLPKSDPAVLYRFDVDPVGGEAQAPANQVGLLKPPARFPQASAGDRILTVTGGQAAYIAAARWVAPASVLFDEAVARGFDGNPGAARLVTRGEVARADMALRLDVRTFETVYDSGPEAAPQVVIRVRAALTRANDRSLVGERMFEQTVRAGDNRVGAIVAAYDQAVTTIVRDLVAWTNQAAAG</sequence>
<dbReference type="EMBL" id="JBHUEY010000001">
    <property type="protein sequence ID" value="MFD1781788.1"/>
    <property type="molecule type" value="Genomic_DNA"/>
</dbReference>
<evidence type="ECO:0000313" key="3">
    <source>
        <dbReference type="EMBL" id="MFD1781788.1"/>
    </source>
</evidence>
<protein>
    <submittedName>
        <fullName evidence="3">ABC-type transport auxiliary lipoprotein family protein</fullName>
    </submittedName>
</protein>
<dbReference type="PROSITE" id="PS51257">
    <property type="entry name" value="PROKAR_LIPOPROTEIN"/>
    <property type="match status" value="1"/>
</dbReference>
<dbReference type="SUPFAM" id="SSF159594">
    <property type="entry name" value="XCC0632-like"/>
    <property type="match status" value="1"/>
</dbReference>
<evidence type="ECO:0000256" key="1">
    <source>
        <dbReference type="SAM" id="SignalP"/>
    </source>
</evidence>
<gene>
    <name evidence="3" type="ORF">ACFSC0_00135</name>
</gene>
<evidence type="ECO:0000259" key="2">
    <source>
        <dbReference type="Pfam" id="PF03886"/>
    </source>
</evidence>
<accession>A0ABW4MVK2</accession>
<evidence type="ECO:0000313" key="4">
    <source>
        <dbReference type="Proteomes" id="UP001597237"/>
    </source>
</evidence>
<keyword evidence="4" id="KW-1185">Reference proteome</keyword>
<feature type="signal peptide" evidence="1">
    <location>
        <begin position="1"/>
        <end position="19"/>
    </location>
</feature>
<dbReference type="RefSeq" id="WP_377281379.1">
    <property type="nucleotide sequence ID" value="NZ_JBHRSI010000003.1"/>
</dbReference>
<organism evidence="3 4">
    <name type="scientific">Phenylobacterium terrae</name>
    <dbReference type="NCBI Taxonomy" id="2665495"/>
    <lineage>
        <taxon>Bacteria</taxon>
        <taxon>Pseudomonadati</taxon>
        <taxon>Pseudomonadota</taxon>
        <taxon>Alphaproteobacteria</taxon>
        <taxon>Caulobacterales</taxon>
        <taxon>Caulobacteraceae</taxon>
        <taxon>Phenylobacterium</taxon>
    </lineage>
</organism>
<feature type="chain" id="PRO_5046676079" evidence="1">
    <location>
        <begin position="20"/>
        <end position="205"/>
    </location>
</feature>
<reference evidence="4" key="1">
    <citation type="journal article" date="2019" name="Int. J. Syst. Evol. Microbiol.">
        <title>The Global Catalogue of Microorganisms (GCM) 10K type strain sequencing project: providing services to taxonomists for standard genome sequencing and annotation.</title>
        <authorList>
            <consortium name="The Broad Institute Genomics Platform"/>
            <consortium name="The Broad Institute Genome Sequencing Center for Infectious Disease"/>
            <person name="Wu L."/>
            <person name="Ma J."/>
        </authorList>
    </citation>
    <scope>NUCLEOTIDE SEQUENCE [LARGE SCALE GENOMIC DNA]</scope>
    <source>
        <strain evidence="4">DFY28</strain>
    </source>
</reference>
<dbReference type="InterPro" id="IPR005586">
    <property type="entry name" value="ABC_trans_aux"/>
</dbReference>
<name>A0ABW4MVK2_9CAUL</name>
<keyword evidence="1" id="KW-0732">Signal</keyword>
<dbReference type="Gene3D" id="3.40.50.10610">
    <property type="entry name" value="ABC-type transport auxiliary lipoprotein component"/>
    <property type="match status" value="1"/>
</dbReference>